<evidence type="ECO:0000256" key="2">
    <source>
        <dbReference type="ARBA" id="ARBA00004651"/>
    </source>
</evidence>
<evidence type="ECO:0000256" key="3">
    <source>
        <dbReference type="ARBA" id="ARBA00022448"/>
    </source>
</evidence>
<evidence type="ECO:0000256" key="9">
    <source>
        <dbReference type="ARBA" id="ARBA00022989"/>
    </source>
</evidence>
<dbReference type="GO" id="GO:0005886">
    <property type="term" value="C:plasma membrane"/>
    <property type="evidence" value="ECO:0007669"/>
    <property type="project" value="UniProtKB-SubCell"/>
</dbReference>
<proteinExistence type="inferred from homology"/>
<evidence type="ECO:0000256" key="6">
    <source>
        <dbReference type="ARBA" id="ARBA00022692"/>
    </source>
</evidence>
<dbReference type="PATRIC" id="fig|43658.5.peg.2426"/>
<evidence type="ECO:0000256" key="5">
    <source>
        <dbReference type="ARBA" id="ARBA00022617"/>
    </source>
</evidence>
<evidence type="ECO:0000256" key="4">
    <source>
        <dbReference type="ARBA" id="ARBA00022475"/>
    </source>
</evidence>
<dbReference type="GO" id="GO:0020037">
    <property type="term" value="F:heme binding"/>
    <property type="evidence" value="ECO:0007669"/>
    <property type="project" value="TreeGrafter"/>
</dbReference>
<dbReference type="EMBL" id="JXYA01000024">
    <property type="protein sequence ID" value="KJZ08717.1"/>
    <property type="molecule type" value="Genomic_DNA"/>
</dbReference>
<keyword evidence="9 13" id="KW-1133">Transmembrane helix</keyword>
<dbReference type="PANTHER" id="PTHR30529:SF7">
    <property type="entry name" value="CYTOCHROME B561 BACTERIAL_NI-HYDROGENASE DOMAIN-CONTAINING PROTEIN"/>
    <property type="match status" value="1"/>
</dbReference>
<comment type="cofactor">
    <cofactor evidence="1">
        <name>heme b</name>
        <dbReference type="ChEBI" id="CHEBI:60344"/>
    </cofactor>
</comment>
<evidence type="ECO:0000313" key="16">
    <source>
        <dbReference type="Proteomes" id="UP000033452"/>
    </source>
</evidence>
<keyword evidence="8" id="KW-0249">Electron transport</keyword>
<keyword evidence="16" id="KW-1185">Reference proteome</keyword>
<feature type="transmembrane region" description="Helical" evidence="13">
    <location>
        <begin position="160"/>
        <end position="181"/>
    </location>
</feature>
<dbReference type="InterPro" id="IPR052168">
    <property type="entry name" value="Cytochrome_b561_oxidase"/>
</dbReference>
<evidence type="ECO:0000256" key="1">
    <source>
        <dbReference type="ARBA" id="ARBA00001970"/>
    </source>
</evidence>
<name>A0A0F4QQ08_9GAMM</name>
<keyword evidence="10" id="KW-0408">Iron</keyword>
<keyword evidence="5" id="KW-0349">Heme</keyword>
<keyword evidence="4" id="KW-1003">Cell membrane</keyword>
<feature type="transmembrane region" description="Helical" evidence="13">
    <location>
        <begin position="54"/>
        <end position="73"/>
    </location>
</feature>
<dbReference type="Proteomes" id="UP000033452">
    <property type="component" value="Unassembled WGS sequence"/>
</dbReference>
<comment type="similarity">
    <text evidence="12">Belongs to the cytochrome b561 family.</text>
</comment>
<evidence type="ECO:0000259" key="14">
    <source>
        <dbReference type="Pfam" id="PF01292"/>
    </source>
</evidence>
<keyword evidence="3" id="KW-0813">Transport</keyword>
<feature type="transmembrane region" description="Helical" evidence="13">
    <location>
        <begin position="94"/>
        <end position="112"/>
    </location>
</feature>
<dbReference type="AlphaFoldDB" id="A0A0F4QQ08"/>
<evidence type="ECO:0000313" key="15">
    <source>
        <dbReference type="EMBL" id="KJZ08717.1"/>
    </source>
</evidence>
<evidence type="ECO:0000256" key="11">
    <source>
        <dbReference type="ARBA" id="ARBA00023136"/>
    </source>
</evidence>
<keyword evidence="11 13" id="KW-0472">Membrane</keyword>
<dbReference type="PANTHER" id="PTHR30529">
    <property type="entry name" value="CYTOCHROME B561"/>
    <property type="match status" value="1"/>
</dbReference>
<reference evidence="15 16" key="1">
    <citation type="journal article" date="2015" name="BMC Genomics">
        <title>Genome mining reveals unlocked bioactive potential of marine Gram-negative bacteria.</title>
        <authorList>
            <person name="Machado H."/>
            <person name="Sonnenschein E.C."/>
            <person name="Melchiorsen J."/>
            <person name="Gram L."/>
        </authorList>
    </citation>
    <scope>NUCLEOTIDE SEQUENCE [LARGE SCALE GENOMIC DNA]</scope>
    <source>
        <strain evidence="15 16">S2471</strain>
    </source>
</reference>
<dbReference type="Pfam" id="PF01292">
    <property type="entry name" value="Ni_hydr_CYTB"/>
    <property type="match status" value="1"/>
</dbReference>
<dbReference type="InterPro" id="IPR011577">
    <property type="entry name" value="Cyt_b561_bac/Ni-Hgenase"/>
</dbReference>
<dbReference type="GO" id="GO:0022904">
    <property type="term" value="P:respiratory electron transport chain"/>
    <property type="evidence" value="ECO:0007669"/>
    <property type="project" value="InterPro"/>
</dbReference>
<evidence type="ECO:0000256" key="7">
    <source>
        <dbReference type="ARBA" id="ARBA00022723"/>
    </source>
</evidence>
<comment type="subcellular location">
    <subcellularLocation>
        <location evidence="2">Cell membrane</location>
        <topology evidence="2">Multi-pass membrane protein</topology>
    </subcellularLocation>
</comment>
<dbReference type="InterPro" id="IPR016174">
    <property type="entry name" value="Di-haem_cyt_TM"/>
</dbReference>
<organism evidence="15 16">
    <name type="scientific">Pseudoalteromonas rubra</name>
    <dbReference type="NCBI Taxonomy" id="43658"/>
    <lineage>
        <taxon>Bacteria</taxon>
        <taxon>Pseudomonadati</taxon>
        <taxon>Pseudomonadota</taxon>
        <taxon>Gammaproteobacteria</taxon>
        <taxon>Alteromonadales</taxon>
        <taxon>Pseudoalteromonadaceae</taxon>
        <taxon>Pseudoalteromonas</taxon>
    </lineage>
</organism>
<dbReference type="OrthoDB" id="9793784at2"/>
<feature type="domain" description="Cytochrome b561 bacterial/Ni-hydrogenase" evidence="14">
    <location>
        <begin position="10"/>
        <end position="194"/>
    </location>
</feature>
<protein>
    <submittedName>
        <fullName evidence="15">Cytochrome B561</fullName>
    </submittedName>
</protein>
<evidence type="ECO:0000256" key="10">
    <source>
        <dbReference type="ARBA" id="ARBA00023004"/>
    </source>
</evidence>
<keyword evidence="7" id="KW-0479">Metal-binding</keyword>
<dbReference type="GO" id="GO:0046872">
    <property type="term" value="F:metal ion binding"/>
    <property type="evidence" value="ECO:0007669"/>
    <property type="project" value="UniProtKB-KW"/>
</dbReference>
<keyword evidence="6 13" id="KW-0812">Transmembrane</keyword>
<comment type="caution">
    <text evidence="15">The sequence shown here is derived from an EMBL/GenBank/DDBJ whole genome shotgun (WGS) entry which is preliminary data.</text>
</comment>
<accession>A0A0F4QQ08</accession>
<evidence type="ECO:0000256" key="13">
    <source>
        <dbReference type="SAM" id="Phobius"/>
    </source>
</evidence>
<dbReference type="SUPFAM" id="SSF81342">
    <property type="entry name" value="Transmembrane di-heme cytochromes"/>
    <property type="match status" value="1"/>
</dbReference>
<dbReference type="GO" id="GO:0009055">
    <property type="term" value="F:electron transfer activity"/>
    <property type="evidence" value="ECO:0007669"/>
    <property type="project" value="InterPro"/>
</dbReference>
<evidence type="ECO:0000256" key="8">
    <source>
        <dbReference type="ARBA" id="ARBA00022982"/>
    </source>
</evidence>
<sequence length="197" mass="22465">MSMKNTARDYGTIAKWLHWGTALLFLAAYVSVYYRQWFTEAKTPQNWTALQLHLSFGVSIAVIVALRLIWRWLNTQPTAEPGTRIEHLAAHLGHYALYAVMIIAPLTGYIGTGVDTEFFFLFDITKFESTALFTALVEQGMGLSFAEFEKPIDFIHKEILGAWLIWILILGHIAAALYHHLVKRDRTLLKMTHGGER</sequence>
<feature type="transmembrane region" description="Helical" evidence="13">
    <location>
        <begin position="16"/>
        <end position="34"/>
    </location>
</feature>
<evidence type="ECO:0000256" key="12">
    <source>
        <dbReference type="ARBA" id="ARBA00037975"/>
    </source>
</evidence>
<gene>
    <name evidence="15" type="ORF">TW77_11480</name>
</gene>